<evidence type="ECO:0000313" key="3">
    <source>
        <dbReference type="Proteomes" id="UP000237347"/>
    </source>
</evidence>
<dbReference type="InterPro" id="IPR055301">
    <property type="entry name" value="Lea14-like_2"/>
</dbReference>
<dbReference type="Proteomes" id="UP000237347">
    <property type="component" value="Unassembled WGS sequence"/>
</dbReference>
<protein>
    <recommendedName>
        <fullName evidence="1">Late embryogenesis abundant protein LEA-2 subgroup domain-containing protein</fullName>
    </recommendedName>
</protein>
<evidence type="ECO:0000313" key="2">
    <source>
        <dbReference type="EMBL" id="KAK7837279.1"/>
    </source>
</evidence>
<feature type="domain" description="Late embryogenesis abundant protein LEA-2 subgroup" evidence="1">
    <location>
        <begin position="39"/>
        <end position="97"/>
    </location>
</feature>
<dbReference type="EMBL" id="PKMF04000332">
    <property type="protein sequence ID" value="KAK7837279.1"/>
    <property type="molecule type" value="Genomic_DNA"/>
</dbReference>
<keyword evidence="3" id="KW-1185">Reference proteome</keyword>
<name>A0AAW0KDV5_QUESU</name>
<accession>A0AAW0KDV5</accession>
<gene>
    <name evidence="2" type="ORF">CFP56_021437</name>
</gene>
<proteinExistence type="predicted"/>
<dbReference type="SUPFAM" id="SSF117070">
    <property type="entry name" value="LEA14-like"/>
    <property type="match status" value="1"/>
</dbReference>
<comment type="caution">
    <text evidence="2">The sequence shown here is derived from an EMBL/GenBank/DDBJ whole genome shotgun (WGS) entry which is preliminary data.</text>
</comment>
<dbReference type="Gene3D" id="2.60.40.1820">
    <property type="match status" value="1"/>
</dbReference>
<reference evidence="2 3" key="1">
    <citation type="journal article" date="2018" name="Sci. Data">
        <title>The draft genome sequence of cork oak.</title>
        <authorList>
            <person name="Ramos A.M."/>
            <person name="Usie A."/>
            <person name="Barbosa P."/>
            <person name="Barros P.M."/>
            <person name="Capote T."/>
            <person name="Chaves I."/>
            <person name="Simoes F."/>
            <person name="Abreu I."/>
            <person name="Carrasquinho I."/>
            <person name="Faro C."/>
            <person name="Guimaraes J.B."/>
            <person name="Mendonca D."/>
            <person name="Nobrega F."/>
            <person name="Rodrigues L."/>
            <person name="Saibo N.J.M."/>
            <person name="Varela M.C."/>
            <person name="Egas C."/>
            <person name="Matos J."/>
            <person name="Miguel C.M."/>
            <person name="Oliveira M.M."/>
            <person name="Ricardo C.P."/>
            <person name="Goncalves S."/>
        </authorList>
    </citation>
    <scope>NUCLEOTIDE SEQUENCE [LARGE SCALE GENOMIC DNA]</scope>
    <source>
        <strain evidence="3">cv. HL8</strain>
    </source>
</reference>
<dbReference type="InterPro" id="IPR004864">
    <property type="entry name" value="LEA_2"/>
</dbReference>
<dbReference type="Pfam" id="PF03168">
    <property type="entry name" value="LEA_2"/>
    <property type="match status" value="1"/>
</dbReference>
<dbReference type="AlphaFoldDB" id="A0AAW0KDV5"/>
<sequence length="135" mass="14977">MDVEKRITGETETGLVAVPRFSFKKPIQGVPQRHSRIDLSVKNPNKAGFKYSNSTAYLNYRGQLVGEVPIPADQISAGETKPMNISLTLLADRLLSNSDLYSDVKSGVLALNSNVRLLGKSKSWVLRFTLFQPRL</sequence>
<evidence type="ECO:0000259" key="1">
    <source>
        <dbReference type="Pfam" id="PF03168"/>
    </source>
</evidence>
<dbReference type="PANTHER" id="PTHR31852">
    <property type="entry name" value="LATE EMBRYOGENESIS ABUNDANT (LEA) HYDROXYPROLINE-RICH GLYCOPROTEIN FAMILY"/>
    <property type="match status" value="1"/>
</dbReference>
<organism evidence="2 3">
    <name type="scientific">Quercus suber</name>
    <name type="common">Cork oak</name>
    <dbReference type="NCBI Taxonomy" id="58331"/>
    <lineage>
        <taxon>Eukaryota</taxon>
        <taxon>Viridiplantae</taxon>
        <taxon>Streptophyta</taxon>
        <taxon>Embryophyta</taxon>
        <taxon>Tracheophyta</taxon>
        <taxon>Spermatophyta</taxon>
        <taxon>Magnoliopsida</taxon>
        <taxon>eudicotyledons</taxon>
        <taxon>Gunneridae</taxon>
        <taxon>Pentapetalae</taxon>
        <taxon>rosids</taxon>
        <taxon>fabids</taxon>
        <taxon>Fagales</taxon>
        <taxon>Fagaceae</taxon>
        <taxon>Quercus</taxon>
    </lineage>
</organism>